<feature type="transmembrane region" description="Helical" evidence="7">
    <location>
        <begin position="295"/>
        <end position="314"/>
    </location>
</feature>
<evidence type="ECO:0000259" key="8">
    <source>
        <dbReference type="Pfam" id="PF01694"/>
    </source>
</evidence>
<feature type="transmembrane region" description="Helical" evidence="7">
    <location>
        <begin position="320"/>
        <end position="338"/>
    </location>
</feature>
<proteinExistence type="inferred from homology"/>
<feature type="transmembrane region" description="Helical" evidence="7">
    <location>
        <begin position="233"/>
        <end position="251"/>
    </location>
</feature>
<keyword evidence="4" id="KW-0378">Hydrolase</keyword>
<dbReference type="InterPro" id="IPR022764">
    <property type="entry name" value="Peptidase_S54_rhomboid_dom"/>
</dbReference>
<keyword evidence="5 7" id="KW-1133">Transmembrane helix</keyword>
<feature type="transmembrane region" description="Helical" evidence="7">
    <location>
        <begin position="155"/>
        <end position="175"/>
    </location>
</feature>
<feature type="transmembrane region" description="Helical" evidence="7">
    <location>
        <begin position="266"/>
        <end position="288"/>
    </location>
</feature>
<keyword evidence="9" id="KW-0645">Protease</keyword>
<feature type="transmembrane region" description="Helical" evidence="7">
    <location>
        <begin position="195"/>
        <end position="221"/>
    </location>
</feature>
<dbReference type="SUPFAM" id="SSF144091">
    <property type="entry name" value="Rhomboid-like"/>
    <property type="match status" value="1"/>
</dbReference>
<evidence type="ECO:0000256" key="2">
    <source>
        <dbReference type="ARBA" id="ARBA00009045"/>
    </source>
</evidence>
<protein>
    <submittedName>
        <fullName evidence="9">Rhomboid family intramembrane serine protease</fullName>
    </submittedName>
</protein>
<evidence type="ECO:0000256" key="1">
    <source>
        <dbReference type="ARBA" id="ARBA00004141"/>
    </source>
</evidence>
<evidence type="ECO:0000256" key="3">
    <source>
        <dbReference type="ARBA" id="ARBA00022692"/>
    </source>
</evidence>
<dbReference type="PANTHER" id="PTHR43731:SF14">
    <property type="entry name" value="PRESENILIN-ASSOCIATED RHOMBOID-LIKE PROTEIN, MITOCHONDRIAL"/>
    <property type="match status" value="1"/>
</dbReference>
<keyword evidence="3 7" id="KW-0812">Transmembrane</keyword>
<comment type="similarity">
    <text evidence="2">Belongs to the peptidase S54 family.</text>
</comment>
<comment type="caution">
    <text evidence="9">The sequence shown here is derived from an EMBL/GenBank/DDBJ whole genome shotgun (WGS) entry which is preliminary data.</text>
</comment>
<evidence type="ECO:0000256" key="6">
    <source>
        <dbReference type="ARBA" id="ARBA00023136"/>
    </source>
</evidence>
<dbReference type="PANTHER" id="PTHR43731">
    <property type="entry name" value="RHOMBOID PROTEASE"/>
    <property type="match status" value="1"/>
</dbReference>
<dbReference type="Gene3D" id="1.20.1540.10">
    <property type="entry name" value="Rhomboid-like"/>
    <property type="match status" value="1"/>
</dbReference>
<evidence type="ECO:0000313" key="10">
    <source>
        <dbReference type="Proteomes" id="UP000477311"/>
    </source>
</evidence>
<feature type="domain" description="Peptidase S54 rhomboid" evidence="8">
    <location>
        <begin position="187"/>
        <end position="339"/>
    </location>
</feature>
<dbReference type="GO" id="GO:0006508">
    <property type="term" value="P:proteolysis"/>
    <property type="evidence" value="ECO:0007669"/>
    <property type="project" value="UniProtKB-KW"/>
</dbReference>
<evidence type="ECO:0000256" key="5">
    <source>
        <dbReference type="ARBA" id="ARBA00022989"/>
    </source>
</evidence>
<dbReference type="GO" id="GO:0004252">
    <property type="term" value="F:serine-type endopeptidase activity"/>
    <property type="evidence" value="ECO:0007669"/>
    <property type="project" value="InterPro"/>
</dbReference>
<dbReference type="Pfam" id="PF01694">
    <property type="entry name" value="Rhomboid"/>
    <property type="match status" value="1"/>
</dbReference>
<keyword evidence="6 7" id="KW-0472">Membrane</keyword>
<organism evidence="9 10">
    <name type="scientific">Limisphaera ngatamarikiensis</name>
    <dbReference type="NCBI Taxonomy" id="1324935"/>
    <lineage>
        <taxon>Bacteria</taxon>
        <taxon>Pseudomonadati</taxon>
        <taxon>Verrucomicrobiota</taxon>
        <taxon>Verrucomicrobiia</taxon>
        <taxon>Limisphaerales</taxon>
        <taxon>Limisphaeraceae</taxon>
        <taxon>Limisphaera</taxon>
    </lineage>
</organism>
<evidence type="ECO:0000313" key="9">
    <source>
        <dbReference type="EMBL" id="NGO40154.1"/>
    </source>
</evidence>
<dbReference type="InterPro" id="IPR035952">
    <property type="entry name" value="Rhomboid-like_sf"/>
</dbReference>
<evidence type="ECO:0000256" key="4">
    <source>
        <dbReference type="ARBA" id="ARBA00022801"/>
    </source>
</evidence>
<dbReference type="RefSeq" id="WP_165108470.1">
    <property type="nucleotide sequence ID" value="NZ_JAAKYA010000082.1"/>
</dbReference>
<keyword evidence="10" id="KW-1185">Reference proteome</keyword>
<accession>A0A6M1RXT7</accession>
<comment type="subcellular location">
    <subcellularLocation>
        <location evidence="1">Membrane</location>
        <topology evidence="1">Multi-pass membrane protein</topology>
    </subcellularLocation>
</comment>
<reference evidence="9 10" key="1">
    <citation type="submission" date="2020-02" db="EMBL/GenBank/DDBJ databases">
        <title>Draft genome sequence of Limisphaera ngatamarikiensis NGM72.4T, a thermophilic Verrucomicrobia grouped in subdivision 3.</title>
        <authorList>
            <person name="Carere C.R."/>
            <person name="Steen J."/>
            <person name="Hugenholtz P."/>
            <person name="Stott M.B."/>
        </authorList>
    </citation>
    <scope>NUCLEOTIDE SEQUENCE [LARGE SCALE GENOMIC DNA]</scope>
    <source>
        <strain evidence="9 10">NGM72.4</strain>
    </source>
</reference>
<dbReference type="Proteomes" id="UP000477311">
    <property type="component" value="Unassembled WGS sequence"/>
</dbReference>
<name>A0A6M1RXT7_9BACT</name>
<dbReference type="GO" id="GO:0016020">
    <property type="term" value="C:membrane"/>
    <property type="evidence" value="ECO:0007669"/>
    <property type="project" value="UniProtKB-SubCell"/>
</dbReference>
<dbReference type="EMBL" id="JAAKYA010000082">
    <property type="protein sequence ID" value="NGO40154.1"/>
    <property type="molecule type" value="Genomic_DNA"/>
</dbReference>
<gene>
    <name evidence="9" type="ORF">G4L39_12230</name>
</gene>
<sequence>MRTIRHRGGIYHACDQCGGCAVTVPQIRQMAGDRWATQVLRLLNQQSFRGGPRCPFCNQFMRRFHVQNPSLELDGCRSCRLIWFDPGEFEVVPKNVVVSEAAQELALRERLALHELEKVKREMEANPEPEGWHWLPMLLGFPAELSDREPAGFPWATYGLALLITAVSLIGWWGGEGVLAEWGLIPNQWWRMGGLTFLTSFFLHANAWHWFANFYFLCVFGDNVEDYLGRKRWLALLICSALAGDILHILLDPRPDEPCVGASGGISGLITFYALQFPHVRLGLLVYWRLVRIPAGVAWFIWILFQFILAFSQLGGHGEVSALAHLGGAVVGAVAWWIHKRRTRDEPATDM</sequence>
<dbReference type="AlphaFoldDB" id="A0A6M1RXT7"/>
<evidence type="ECO:0000256" key="7">
    <source>
        <dbReference type="SAM" id="Phobius"/>
    </source>
</evidence>
<dbReference type="InterPro" id="IPR050925">
    <property type="entry name" value="Rhomboid_protease_S54"/>
</dbReference>